<dbReference type="InterPro" id="IPR022385">
    <property type="entry name" value="Rhs_assc_core"/>
</dbReference>
<dbReference type="Gene3D" id="2.180.10.10">
    <property type="entry name" value="RHS repeat-associated core"/>
    <property type="match status" value="1"/>
</dbReference>
<dbReference type="Proteomes" id="UP000258127">
    <property type="component" value="Chromosome"/>
</dbReference>
<dbReference type="Pfam" id="PF18807">
    <property type="entry name" value="TTc_toxin_rep"/>
    <property type="match status" value="1"/>
</dbReference>
<dbReference type="InterPro" id="IPR041508">
    <property type="entry name" value="TcC-like_repeat"/>
</dbReference>
<dbReference type="NCBIfam" id="TIGR03696">
    <property type="entry name" value="Rhs_assc_core"/>
    <property type="match status" value="1"/>
</dbReference>
<sequence length="932" mass="103856">MGGELFHQTPSVRVYDNRRLPVRQIEYYRCETLTAAAEIRIARHGYGPAGLPSQMADPRLHAAGRVNFLYRQGLARQTLRVQSADAGTRLTLDDCAGRGLFAVSQVGVGTADQDDFTQAVMHRRVYELPTQAGRLLSVSEQVVGAPARVSERLCYAGHSAADKDRNLSGDLVSHYDPAGRLSTQGKALVGTPTCVSRQLLREADDVDVHADWRGDSAQDWDRLLETDAYRTCSGSDATGRPLWSLDCAGHRQRSAYDVAGALNAAWLTLESKPERAIVVSVDYSAQGRKLREAHGNGAVTVYRYQPRTSWLASIQTLRQAVPQQRYWALDYRYDPVGNVIGTNNDAELTRFWRNQRVAPECEYRYDSLYQLVFASGREMVNVGREGHLLPEALVPLPVDDSLYTRYTRRFTYDSAGNLIRIQHSAPATNNHYVTAITVSPRSNRGVWDVLCEEPEGVQALFTAGGEQRALLPGQGLAWTARGELQQVSGEGVEHYRYDAGGQRVLKVCGQRQGRSLKQQHVVYLPGVELHLECAAGDVKERVHVVVMGEAGNAQVRAVRCLSQVPGCVDDDSIRYGYDDVIGSVGLELNAVGDLLSVEEYYPFGGTAILAGRNQIAANSKVGRYSGRDRDAGGLYYYGYRYYQPWLGRWLSSDPAGPIDGLNGYRMVRNNPVAFFDVAGLHPMSMNFDMRRGDLVYGLRNSRAEYAMRMYDNRKINTSSPWAIDDYNVAVGRVVNSQTLKKNNLPTNSDPSMLAGMVEISPSIVKMIKDVNRAYPLWDSYFDSARQREKFDLASIYKEVHEHAGLTQYHQWVSGGVIPNLLAKRGSKLGLYMAAHGAGAKIHFVLDDLDIQAVVNKMGDFGQSITASELRYAFRNRQQLDGHITFYEAGGEVAAPWRSNPLVWSAYKSRVDHTSRLQRWRALRKEMPSKRSA</sequence>
<evidence type="ECO:0000313" key="1">
    <source>
        <dbReference type="EMBL" id="AXO86780.1"/>
    </source>
</evidence>
<dbReference type="EMBL" id="CP031641">
    <property type="protein sequence ID" value="AXO86780.1"/>
    <property type="molecule type" value="Genomic_DNA"/>
</dbReference>
<accession>A0AAI8K893</accession>
<dbReference type="InterPro" id="IPR050708">
    <property type="entry name" value="T6SS_VgrG/RHS"/>
</dbReference>
<dbReference type="RefSeq" id="WP_116887428.1">
    <property type="nucleotide sequence ID" value="NZ_CP031641.1"/>
</dbReference>
<organism evidence="1 2">
    <name type="scientific">Pseudomonas parafulva</name>
    <dbReference type="NCBI Taxonomy" id="157782"/>
    <lineage>
        <taxon>Bacteria</taxon>
        <taxon>Pseudomonadati</taxon>
        <taxon>Pseudomonadota</taxon>
        <taxon>Gammaproteobacteria</taxon>
        <taxon>Pseudomonadales</taxon>
        <taxon>Pseudomonadaceae</taxon>
        <taxon>Pseudomonas</taxon>
    </lineage>
</organism>
<evidence type="ECO:0000313" key="2">
    <source>
        <dbReference type="Proteomes" id="UP000258127"/>
    </source>
</evidence>
<gene>
    <name evidence="1" type="ORF">DZC75_01695</name>
</gene>
<name>A0AAI8K893_9PSED</name>
<protein>
    <submittedName>
        <fullName evidence="1">RHS repeat protein</fullName>
    </submittedName>
</protein>
<keyword evidence="2" id="KW-1185">Reference proteome</keyword>
<dbReference type="PANTHER" id="PTHR32305">
    <property type="match status" value="1"/>
</dbReference>
<reference evidence="1 2" key="1">
    <citation type="submission" date="2018-08" db="EMBL/GenBank/DDBJ databases">
        <authorList>
            <person name="Lee Y."/>
            <person name="Kakembo D."/>
        </authorList>
    </citation>
    <scope>NUCLEOTIDE SEQUENCE [LARGE SCALE GENOMIC DNA]</scope>
    <source>
        <strain evidence="1 2">JBCS1880</strain>
    </source>
</reference>
<proteinExistence type="predicted"/>
<dbReference type="AlphaFoldDB" id="A0AAI8K893"/>
<dbReference type="PANTHER" id="PTHR32305:SF15">
    <property type="entry name" value="PROTEIN RHSA-RELATED"/>
    <property type="match status" value="1"/>
</dbReference>